<dbReference type="EMBL" id="FNKO01000001">
    <property type="protein sequence ID" value="SDQ17696.1"/>
    <property type="molecule type" value="Genomic_DNA"/>
</dbReference>
<dbReference type="InterPro" id="IPR022398">
    <property type="entry name" value="Peptidase_S8_His-AS"/>
</dbReference>
<feature type="active site" description="Charge relay system" evidence="10">
    <location>
        <position position="89"/>
    </location>
</feature>
<dbReference type="STRING" id="995062.SAMN04489718_0626"/>
<evidence type="ECO:0000256" key="6">
    <source>
        <dbReference type="ARBA" id="ARBA00022801"/>
    </source>
</evidence>
<feature type="transmembrane region" description="Helical" evidence="12">
    <location>
        <begin position="371"/>
        <end position="393"/>
    </location>
</feature>
<proteinExistence type="inferred from homology"/>
<sequence>MSARRPGVLTRLVLVLSALLLACAPQTAAGSSTPHGAGGLELAARSAAEQCRRPPVETARSRPWAQERLAPERAWELSRGEGVTVAVIDSGVDATTPQLAGGVLDGVDVLSDGTSTADTDCLGHGTFVAGIIAARPAPDTGFTGIAPAAAILPVRDTHSAQDGSVESMARGIRAATRAGAQVINISASTNYDDAELRAAVEHALSRDVVVVAAAANGAQQGNPVPYPGAYPGVLAVGAINADSQRADFSQTGEFLDLVAPGVDVVSVGPGGPGHWQDSGTSFATPFVSGTAALVRSHHPELTAAQVRHRVKVTASRTGTDVPNAATGWGVVDPYSAVTSVLPSGSTTTSDTGSGRVEHPDVPRDDPAPLRVVLISTVGTTLLISLAALGARLGPGGWRRRWRRPRVVHVVDNPGRTRSHTSAP</sequence>
<dbReference type="Pfam" id="PF00082">
    <property type="entry name" value="Peptidase_S8"/>
    <property type="match status" value="1"/>
</dbReference>
<dbReference type="InterPro" id="IPR050131">
    <property type="entry name" value="Peptidase_S8_subtilisin-like"/>
</dbReference>
<dbReference type="InterPro" id="IPR023834">
    <property type="entry name" value="T7SS_pept_S8A_mycosin"/>
</dbReference>
<evidence type="ECO:0000256" key="1">
    <source>
        <dbReference type="ARBA" id="ARBA00004162"/>
    </source>
</evidence>
<keyword evidence="3" id="KW-1003">Cell membrane</keyword>
<reference evidence="16" key="1">
    <citation type="submission" date="2016-10" db="EMBL/GenBank/DDBJ databases">
        <authorList>
            <person name="Varghese N."/>
            <person name="Submissions S."/>
        </authorList>
    </citation>
    <scope>NUCLEOTIDE SEQUENCE [LARGE SCALE GENOMIC DNA]</scope>
    <source>
        <strain evidence="16">DSM 45459</strain>
    </source>
</reference>
<dbReference type="PANTHER" id="PTHR43806:SF11">
    <property type="entry name" value="CEREVISIN-RELATED"/>
    <property type="match status" value="1"/>
</dbReference>
<keyword evidence="8 12" id="KW-1133">Transmembrane helix</keyword>
<feature type="compositionally biased region" description="Low complexity" evidence="11">
    <location>
        <begin position="343"/>
        <end position="354"/>
    </location>
</feature>
<evidence type="ECO:0000256" key="12">
    <source>
        <dbReference type="SAM" id="Phobius"/>
    </source>
</evidence>
<feature type="active site" description="Charge relay system" evidence="10">
    <location>
        <position position="281"/>
    </location>
</feature>
<gene>
    <name evidence="15" type="ORF">SAMN04489718_0626</name>
</gene>
<comment type="subcellular location">
    <subcellularLocation>
        <location evidence="1">Cell membrane</location>
        <topology evidence="1">Single-pass membrane protein</topology>
    </subcellularLocation>
</comment>
<keyword evidence="13" id="KW-0732">Signal</keyword>
<evidence type="ECO:0000259" key="14">
    <source>
        <dbReference type="Pfam" id="PF00082"/>
    </source>
</evidence>
<dbReference type="Proteomes" id="UP000199301">
    <property type="component" value="Unassembled WGS sequence"/>
</dbReference>
<name>A0A1H0YS73_9ACTN</name>
<dbReference type="GO" id="GO:0004252">
    <property type="term" value="F:serine-type endopeptidase activity"/>
    <property type="evidence" value="ECO:0007669"/>
    <property type="project" value="UniProtKB-UniRule"/>
</dbReference>
<dbReference type="NCBIfam" id="TIGR03921">
    <property type="entry name" value="T7SS_mycosin"/>
    <property type="match status" value="1"/>
</dbReference>
<keyword evidence="5 12" id="KW-0812">Transmembrane</keyword>
<dbReference type="RefSeq" id="WP_245695582.1">
    <property type="nucleotide sequence ID" value="NZ_FNKO01000001.1"/>
</dbReference>
<evidence type="ECO:0000256" key="11">
    <source>
        <dbReference type="SAM" id="MobiDB-lite"/>
    </source>
</evidence>
<feature type="compositionally biased region" description="Basic and acidic residues" evidence="11">
    <location>
        <begin position="355"/>
        <end position="365"/>
    </location>
</feature>
<evidence type="ECO:0000256" key="7">
    <source>
        <dbReference type="ARBA" id="ARBA00022825"/>
    </source>
</evidence>
<dbReference type="InterPro" id="IPR036852">
    <property type="entry name" value="Peptidase_S8/S53_dom_sf"/>
</dbReference>
<evidence type="ECO:0000256" key="8">
    <source>
        <dbReference type="ARBA" id="ARBA00022989"/>
    </source>
</evidence>
<feature type="chain" id="PRO_5039495760" evidence="13">
    <location>
        <begin position="29"/>
        <end position="423"/>
    </location>
</feature>
<feature type="domain" description="Peptidase S8/S53" evidence="14">
    <location>
        <begin position="80"/>
        <end position="329"/>
    </location>
</feature>
<comment type="similarity">
    <text evidence="2 10">Belongs to the peptidase S8 family.</text>
</comment>
<evidence type="ECO:0000313" key="16">
    <source>
        <dbReference type="Proteomes" id="UP000199301"/>
    </source>
</evidence>
<dbReference type="SUPFAM" id="SSF52743">
    <property type="entry name" value="Subtilisin-like"/>
    <property type="match status" value="1"/>
</dbReference>
<dbReference type="PRINTS" id="PR00723">
    <property type="entry name" value="SUBTILISIN"/>
</dbReference>
<keyword evidence="9 12" id="KW-0472">Membrane</keyword>
<evidence type="ECO:0000256" key="4">
    <source>
        <dbReference type="ARBA" id="ARBA00022670"/>
    </source>
</evidence>
<evidence type="ECO:0000256" key="5">
    <source>
        <dbReference type="ARBA" id="ARBA00022692"/>
    </source>
</evidence>
<dbReference type="InterPro" id="IPR000209">
    <property type="entry name" value="Peptidase_S8/S53_dom"/>
</dbReference>
<feature type="region of interest" description="Disordered" evidence="11">
    <location>
        <begin position="341"/>
        <end position="365"/>
    </location>
</feature>
<dbReference type="AlphaFoldDB" id="A0A1H0YS73"/>
<evidence type="ECO:0000256" key="10">
    <source>
        <dbReference type="PROSITE-ProRule" id="PRU01240"/>
    </source>
</evidence>
<dbReference type="PROSITE" id="PS51257">
    <property type="entry name" value="PROKAR_LIPOPROTEIN"/>
    <property type="match status" value="1"/>
</dbReference>
<dbReference type="PROSITE" id="PS00138">
    <property type="entry name" value="SUBTILASE_SER"/>
    <property type="match status" value="1"/>
</dbReference>
<organism evidence="15 16">
    <name type="scientific">Actinopolyspora saharensis</name>
    <dbReference type="NCBI Taxonomy" id="995062"/>
    <lineage>
        <taxon>Bacteria</taxon>
        <taxon>Bacillati</taxon>
        <taxon>Actinomycetota</taxon>
        <taxon>Actinomycetes</taxon>
        <taxon>Actinopolysporales</taxon>
        <taxon>Actinopolysporaceae</taxon>
        <taxon>Actinopolyspora</taxon>
    </lineage>
</organism>
<dbReference type="PROSITE" id="PS51892">
    <property type="entry name" value="SUBTILASE"/>
    <property type="match status" value="1"/>
</dbReference>
<keyword evidence="6 10" id="KW-0378">Hydrolase</keyword>
<keyword evidence="4 10" id="KW-0645">Protease</keyword>
<feature type="signal peptide" evidence="13">
    <location>
        <begin position="1"/>
        <end position="28"/>
    </location>
</feature>
<dbReference type="PROSITE" id="PS00137">
    <property type="entry name" value="SUBTILASE_HIS"/>
    <property type="match status" value="1"/>
</dbReference>
<dbReference type="InterPro" id="IPR023828">
    <property type="entry name" value="Peptidase_S8_Ser-AS"/>
</dbReference>
<evidence type="ECO:0000256" key="13">
    <source>
        <dbReference type="SAM" id="SignalP"/>
    </source>
</evidence>
<dbReference type="PANTHER" id="PTHR43806">
    <property type="entry name" value="PEPTIDASE S8"/>
    <property type="match status" value="1"/>
</dbReference>
<dbReference type="Gene3D" id="3.40.50.200">
    <property type="entry name" value="Peptidase S8/S53 domain"/>
    <property type="match status" value="1"/>
</dbReference>
<evidence type="ECO:0000256" key="3">
    <source>
        <dbReference type="ARBA" id="ARBA00022475"/>
    </source>
</evidence>
<accession>A0A1H0YS73</accession>
<evidence type="ECO:0000256" key="9">
    <source>
        <dbReference type="ARBA" id="ARBA00023136"/>
    </source>
</evidence>
<dbReference type="GO" id="GO:0006508">
    <property type="term" value="P:proteolysis"/>
    <property type="evidence" value="ECO:0007669"/>
    <property type="project" value="UniProtKB-KW"/>
</dbReference>
<protein>
    <submittedName>
        <fullName evidence="15">Type VII secretion-associated serine protease mycosin</fullName>
    </submittedName>
</protein>
<dbReference type="InterPro" id="IPR015500">
    <property type="entry name" value="Peptidase_S8_subtilisin-rel"/>
</dbReference>
<feature type="active site" description="Charge relay system" evidence="10">
    <location>
        <position position="124"/>
    </location>
</feature>
<evidence type="ECO:0000256" key="2">
    <source>
        <dbReference type="ARBA" id="ARBA00011073"/>
    </source>
</evidence>
<keyword evidence="16" id="KW-1185">Reference proteome</keyword>
<dbReference type="GO" id="GO:0005886">
    <property type="term" value="C:plasma membrane"/>
    <property type="evidence" value="ECO:0007669"/>
    <property type="project" value="UniProtKB-SubCell"/>
</dbReference>
<keyword evidence="7 10" id="KW-0720">Serine protease</keyword>
<evidence type="ECO:0000313" key="15">
    <source>
        <dbReference type="EMBL" id="SDQ17696.1"/>
    </source>
</evidence>